<dbReference type="EMBL" id="LGSZ01000009">
    <property type="protein sequence ID" value="KPH82968.1"/>
    <property type="molecule type" value="Genomic_DNA"/>
</dbReference>
<dbReference type="PATRIC" id="fig|1526658.3.peg.5115"/>
<evidence type="ECO:0000313" key="2">
    <source>
        <dbReference type="EMBL" id="KPH82968.1"/>
    </source>
</evidence>
<dbReference type="SMART" id="SM00642">
    <property type="entry name" value="Aamy"/>
    <property type="match status" value="1"/>
</dbReference>
<dbReference type="Proteomes" id="UP000037822">
    <property type="component" value="Unassembled WGS sequence"/>
</dbReference>
<sequence length="875" mass="95231">MPDAPQRRETPLATSSDVPRATYRLQFHKDFPFSAGRDLAPYLAELGISHVYASPILTARAGSIHGYDVVDYDAINPELGGEAAFEQMAAALRGQGIGIILDIVPNHMAVGGSDNRLWLDLLKHGRNSAYADWFDVDFETPDPQLTGKVHAPFLGEPYREVLASGALSLVIHDGGYAVSYGEHLFPIRPEDQAEIAAAGVDAFRDADRLDALLSRQNFVLDWWRNAGDRINWRRFFDVTQLAAVRMEEPAAFAAQHAVALGLYRDGLIEGLRIDHIDGLADPAAYCANLRRHLDTLQRQRPEGLRESRALLLVEKILAPGERLPGGWDVDGSTGYDFMDQVSALQHDPAASGSLSAHWAVLSGRPRDFHPEEEMARHEVLSHAFDGQRERLVDALEEAGAAQRDAEGLTRSALRRAVTALTAQMRAYRSYATGRDDGVGAGEAVQAALTAALSGPVADAPALRFVASVIAGEGAETQRPARITAIRRFNQLAAPLAAKAVEDTAFYRYGRLLSRNDVGFDAQRLGMGPDAFHALMRQRADGAPDSMLATATHDHKRGEDVRARLAVLSEIPREWMAATQRWRQLAEPIRPDGLDPADEHMFQQMLIGAWPLGLAADDAAGLDQLAGRLGGWWRKALREGKLRSSWAAPNEGYEEQALQFATDALNPAKAGDFLRAVAAFVGRIERPGALNGLVQMALRCTAPGFPDSYQGTEFWDFSLVDPDNRRPVDFAARKIALAQHLSLDLLTESWRDGRIKQALLRKLLRFRQSAPALFAQGSYEPLEVEGAQAENALAFLRRDGDAAMLVVVARCCAEGMGEGDGLVPGGHWWGDTHVALPEAVRLGEAVIGPEMQGQGGLAVGAALPIVPVGVWALERG</sequence>
<dbReference type="InterPro" id="IPR006047">
    <property type="entry name" value="GH13_cat_dom"/>
</dbReference>
<evidence type="ECO:0000259" key="1">
    <source>
        <dbReference type="SMART" id="SM00642"/>
    </source>
</evidence>
<dbReference type="GO" id="GO:0047470">
    <property type="term" value="F:(1,4)-alpha-D-glucan 1-alpha-D-glucosylmutase activity"/>
    <property type="evidence" value="ECO:0007669"/>
    <property type="project" value="TreeGrafter"/>
</dbReference>
<dbReference type="InterPro" id="IPR012767">
    <property type="entry name" value="Trehalose_TreY"/>
</dbReference>
<dbReference type="Gene3D" id="1.10.150.200">
    <property type="entry name" value="Maltooligosyl trehalose synthase, domain 3"/>
    <property type="match status" value="1"/>
</dbReference>
<accession>A0A0N1N3D3</accession>
<evidence type="ECO:0000313" key="3">
    <source>
        <dbReference type="Proteomes" id="UP000037822"/>
    </source>
</evidence>
<dbReference type="SUPFAM" id="SSF51445">
    <property type="entry name" value="(Trans)glycosidases"/>
    <property type="match status" value="1"/>
</dbReference>
<dbReference type="GO" id="GO:0005992">
    <property type="term" value="P:trehalose biosynthetic process"/>
    <property type="evidence" value="ECO:0007669"/>
    <property type="project" value="TreeGrafter"/>
</dbReference>
<feature type="domain" description="Glycosyl hydrolase family 13 catalytic" evidence="1">
    <location>
        <begin position="33"/>
        <end position="472"/>
    </location>
</feature>
<proteinExistence type="predicted"/>
<dbReference type="Gene3D" id="3.30.1590.10">
    <property type="entry name" value="Maltooligosyl trehalose synthase, domain 2"/>
    <property type="match status" value="1"/>
</dbReference>
<dbReference type="InterPro" id="IPR017853">
    <property type="entry name" value="GH"/>
</dbReference>
<dbReference type="Gene3D" id="3.20.20.80">
    <property type="entry name" value="Glycosidases"/>
    <property type="match status" value="1"/>
</dbReference>
<dbReference type="PANTHER" id="PTHR10357">
    <property type="entry name" value="ALPHA-AMYLASE FAMILY MEMBER"/>
    <property type="match status" value="1"/>
</dbReference>
<dbReference type="RefSeq" id="WP_054207177.1">
    <property type="nucleotide sequence ID" value="NZ_LGSZ01000009.1"/>
</dbReference>
<dbReference type="OrthoDB" id="9761577at2"/>
<dbReference type="Gene3D" id="1.10.10.470">
    <property type="entry name" value="Maltooligosyl trehalose synthase, domain 4"/>
    <property type="match status" value="1"/>
</dbReference>
<reference evidence="2 3" key="1">
    <citation type="submission" date="2015-07" db="EMBL/GenBank/DDBJ databases">
        <title>Whole genome sequencing of Bosea vaviloviae isolated from cave pool.</title>
        <authorList>
            <person name="Tan N.E.H."/>
            <person name="Lee Y.P."/>
            <person name="Gan H.M."/>
            <person name="Barton H."/>
            <person name="Savka M.A."/>
        </authorList>
    </citation>
    <scope>NUCLEOTIDE SEQUENCE [LARGE SCALE GENOMIC DNA]</scope>
    <source>
        <strain evidence="2 3">SD260</strain>
    </source>
</reference>
<comment type="caution">
    <text evidence="2">The sequence shown here is derived from an EMBL/GenBank/DDBJ whole genome shotgun (WGS) entry which is preliminary data.</text>
</comment>
<keyword evidence="3" id="KW-1185">Reference proteome</keyword>
<dbReference type="CDD" id="cd11336">
    <property type="entry name" value="AmyAc_MTSase"/>
    <property type="match status" value="1"/>
</dbReference>
<dbReference type="InterPro" id="IPR013797">
    <property type="entry name" value="Maltooligo_trehalose_synth_4"/>
</dbReference>
<dbReference type="PANTHER" id="PTHR10357:SF216">
    <property type="entry name" value="MALTOOLIGOSYL TREHALOSE SYNTHASE-RELATED"/>
    <property type="match status" value="1"/>
</dbReference>
<gene>
    <name evidence="2" type="ORF">AE618_00950</name>
</gene>
<protein>
    <recommendedName>
        <fullName evidence="1">Glycosyl hydrolase family 13 catalytic domain-containing protein</fullName>
    </recommendedName>
</protein>
<name>A0A0N1N3D3_9HYPH</name>
<dbReference type="AlphaFoldDB" id="A0A0N1N3D3"/>
<dbReference type="GO" id="GO:0030980">
    <property type="term" value="P:alpha-glucan catabolic process"/>
    <property type="evidence" value="ECO:0007669"/>
    <property type="project" value="TreeGrafter"/>
</dbReference>
<dbReference type="NCBIfam" id="TIGR02401">
    <property type="entry name" value="trehalose_TreY"/>
    <property type="match status" value="1"/>
</dbReference>
<organism evidence="2 3">
    <name type="scientific">Bosea vaviloviae</name>
    <dbReference type="NCBI Taxonomy" id="1526658"/>
    <lineage>
        <taxon>Bacteria</taxon>
        <taxon>Pseudomonadati</taxon>
        <taxon>Pseudomonadota</taxon>
        <taxon>Alphaproteobacteria</taxon>
        <taxon>Hyphomicrobiales</taxon>
        <taxon>Boseaceae</taxon>
        <taxon>Bosea</taxon>
    </lineage>
</organism>
<dbReference type="Pfam" id="PF00128">
    <property type="entry name" value="Alpha-amylase"/>
    <property type="match status" value="1"/>
</dbReference>